<evidence type="ECO:0000256" key="7">
    <source>
        <dbReference type="RuleBase" id="RU361267"/>
    </source>
</evidence>
<evidence type="ECO:0000313" key="9">
    <source>
        <dbReference type="EMBL" id="VYT76644.1"/>
    </source>
</evidence>
<evidence type="ECO:0000256" key="3">
    <source>
        <dbReference type="ARBA" id="ARBA00022516"/>
    </source>
</evidence>
<keyword evidence="7" id="KW-0594">Phospholipid biosynthesis</keyword>
<accession>A0A6N2ZBF9</accession>
<evidence type="ECO:0000259" key="8">
    <source>
        <dbReference type="SMART" id="SM00563"/>
    </source>
</evidence>
<comment type="pathway">
    <text evidence="1">Lipid metabolism.</text>
</comment>
<comment type="domain">
    <text evidence="7">The HXXXXD motif is essential for acyltransferase activity and may constitute the binding site for the phosphate moiety of the glycerol-3-phosphate.</text>
</comment>
<keyword evidence="4 7" id="KW-0808">Transferase</keyword>
<dbReference type="PANTHER" id="PTHR10434">
    <property type="entry name" value="1-ACYL-SN-GLYCEROL-3-PHOSPHATE ACYLTRANSFERASE"/>
    <property type="match status" value="1"/>
</dbReference>
<keyword evidence="6 7" id="KW-0012">Acyltransferase</keyword>
<organism evidence="9">
    <name type="scientific">Eubacterium limosum</name>
    <dbReference type="NCBI Taxonomy" id="1736"/>
    <lineage>
        <taxon>Bacteria</taxon>
        <taxon>Bacillati</taxon>
        <taxon>Bacillota</taxon>
        <taxon>Clostridia</taxon>
        <taxon>Eubacteriales</taxon>
        <taxon>Eubacteriaceae</taxon>
        <taxon>Eubacterium</taxon>
    </lineage>
</organism>
<evidence type="ECO:0000256" key="1">
    <source>
        <dbReference type="ARBA" id="ARBA00005189"/>
    </source>
</evidence>
<dbReference type="Pfam" id="PF01553">
    <property type="entry name" value="Acyltransferase"/>
    <property type="match status" value="1"/>
</dbReference>
<dbReference type="InterPro" id="IPR002123">
    <property type="entry name" value="Plipid/glycerol_acylTrfase"/>
</dbReference>
<dbReference type="SMART" id="SM00563">
    <property type="entry name" value="PlsC"/>
    <property type="match status" value="1"/>
</dbReference>
<keyword evidence="7" id="KW-1208">Phospholipid metabolism</keyword>
<proteinExistence type="inferred from homology"/>
<dbReference type="GO" id="GO:0006654">
    <property type="term" value="P:phosphatidic acid biosynthetic process"/>
    <property type="evidence" value="ECO:0007669"/>
    <property type="project" value="TreeGrafter"/>
</dbReference>
<evidence type="ECO:0000256" key="4">
    <source>
        <dbReference type="ARBA" id="ARBA00022679"/>
    </source>
</evidence>
<gene>
    <name evidence="9" type="primary">plsC_2</name>
    <name evidence="9" type="ORF">ELLFYP34_01867</name>
</gene>
<comment type="similarity">
    <text evidence="2 7">Belongs to the 1-acyl-sn-glycerol-3-phosphate acyltransferase family.</text>
</comment>
<evidence type="ECO:0000256" key="5">
    <source>
        <dbReference type="ARBA" id="ARBA00023098"/>
    </source>
</evidence>
<dbReference type="AlphaFoldDB" id="A0A6N2ZBF9"/>
<keyword evidence="3 7" id="KW-0444">Lipid biosynthesis</keyword>
<dbReference type="GO" id="GO:0016020">
    <property type="term" value="C:membrane"/>
    <property type="evidence" value="ECO:0007669"/>
    <property type="project" value="InterPro"/>
</dbReference>
<dbReference type="CDD" id="cd07989">
    <property type="entry name" value="LPLAT_AGPAT-like"/>
    <property type="match status" value="1"/>
</dbReference>
<evidence type="ECO:0000256" key="2">
    <source>
        <dbReference type="ARBA" id="ARBA00008655"/>
    </source>
</evidence>
<feature type="domain" description="Phospholipid/glycerol acyltransferase" evidence="8">
    <location>
        <begin position="102"/>
        <end position="217"/>
    </location>
</feature>
<reference evidence="9" key="1">
    <citation type="submission" date="2019-11" db="EMBL/GenBank/DDBJ databases">
        <authorList>
            <person name="Feng L."/>
        </authorList>
    </citation>
    <scope>NUCLEOTIDE SEQUENCE</scope>
    <source>
        <strain evidence="9">ElimosumLFYP34</strain>
    </source>
</reference>
<protein>
    <recommendedName>
        <fullName evidence="7">1-acyl-sn-glycerol-3-phosphate acyltransferase</fullName>
        <ecNumber evidence="7">2.3.1.51</ecNumber>
    </recommendedName>
</protein>
<dbReference type="EMBL" id="CACRTR010000003">
    <property type="protein sequence ID" value="VYT76644.1"/>
    <property type="molecule type" value="Genomic_DNA"/>
</dbReference>
<dbReference type="SUPFAM" id="SSF69593">
    <property type="entry name" value="Glycerol-3-phosphate (1)-acyltransferase"/>
    <property type="match status" value="1"/>
</dbReference>
<name>A0A6N2ZBF9_EUBLI</name>
<dbReference type="PANTHER" id="PTHR10434:SF64">
    <property type="entry name" value="1-ACYL-SN-GLYCEROL-3-PHOSPHATE ACYLTRANSFERASE-RELATED"/>
    <property type="match status" value="1"/>
</dbReference>
<sequence length="275" mass="31561">MENEEPDTNLKMSNTVSFFEKHHIYYEETNLRTILWFIHFWLYQLALLPSRFKARRLAKAGDRAAHDAVVRKAVGPWARSMIRTAGGTVSVEGLENMPEEPAVYVSNHRSYFDIPLVLGYLGDDTKPLVAKKEIGKIPLIRAWMEELHCVFLDRDNPREAIKNIKEAEYWVAEGYSMVVFPEGTRTKDGYLGEFKPGAFKIAQNNKVPVVPFCMKDTDKLMGRDNLWIHPAHVAIKVLPPIDTEDYTRADWKNLPKLAEEKVREGLEAMDGEGFH</sequence>
<comment type="catalytic activity">
    <reaction evidence="7">
        <text>a 1-acyl-sn-glycero-3-phosphate + an acyl-CoA = a 1,2-diacyl-sn-glycero-3-phosphate + CoA</text>
        <dbReference type="Rhea" id="RHEA:19709"/>
        <dbReference type="ChEBI" id="CHEBI:57287"/>
        <dbReference type="ChEBI" id="CHEBI:57970"/>
        <dbReference type="ChEBI" id="CHEBI:58342"/>
        <dbReference type="ChEBI" id="CHEBI:58608"/>
        <dbReference type="EC" id="2.3.1.51"/>
    </reaction>
</comment>
<keyword evidence="5 7" id="KW-0443">Lipid metabolism</keyword>
<dbReference type="NCBIfam" id="TIGR00530">
    <property type="entry name" value="AGP_acyltrn"/>
    <property type="match status" value="1"/>
</dbReference>
<evidence type="ECO:0000256" key="6">
    <source>
        <dbReference type="ARBA" id="ARBA00023315"/>
    </source>
</evidence>
<dbReference type="InterPro" id="IPR004552">
    <property type="entry name" value="AGP_acyltrans"/>
</dbReference>
<dbReference type="GO" id="GO:0003841">
    <property type="term" value="F:1-acylglycerol-3-phosphate O-acyltransferase activity"/>
    <property type="evidence" value="ECO:0007669"/>
    <property type="project" value="UniProtKB-UniRule"/>
</dbReference>
<dbReference type="EC" id="2.3.1.51" evidence="7"/>